<feature type="domain" description="DNA replication complex GINS protein SLD5 C-terminal" evidence="8">
    <location>
        <begin position="167"/>
        <end position="221"/>
    </location>
</feature>
<evidence type="ECO:0000313" key="10">
    <source>
        <dbReference type="Proteomes" id="UP000241462"/>
    </source>
</evidence>
<dbReference type="PANTHER" id="PTHR21206:SF0">
    <property type="entry name" value="DNA REPLICATION COMPLEX GINS PROTEIN SLD5"/>
    <property type="match status" value="1"/>
</dbReference>
<proteinExistence type="inferred from homology"/>
<evidence type="ECO:0000259" key="8">
    <source>
        <dbReference type="Pfam" id="PF16922"/>
    </source>
</evidence>
<evidence type="ECO:0000256" key="3">
    <source>
        <dbReference type="ARBA" id="ARBA00014804"/>
    </source>
</evidence>
<dbReference type="InterPro" id="IPR036224">
    <property type="entry name" value="GINS_bundle-like_dom_sf"/>
</dbReference>
<dbReference type="Gene3D" id="1.20.58.1030">
    <property type="match status" value="1"/>
</dbReference>
<evidence type="ECO:0000313" key="9">
    <source>
        <dbReference type="EMBL" id="PSS03668.1"/>
    </source>
</evidence>
<keyword evidence="5 6" id="KW-0539">Nucleus</keyword>
<dbReference type="AlphaFoldDB" id="A0A2T3AMM7"/>
<dbReference type="Pfam" id="PF16922">
    <property type="entry name" value="SLD5_C"/>
    <property type="match status" value="1"/>
</dbReference>
<accession>A0A2T3AMM7</accession>
<evidence type="ECO:0000256" key="2">
    <source>
        <dbReference type="ARBA" id="ARBA00008187"/>
    </source>
</evidence>
<comment type="similarity">
    <text evidence="2 6">Belongs to the GINS4/SLD5 family.</text>
</comment>
<evidence type="ECO:0000259" key="7">
    <source>
        <dbReference type="Pfam" id="PF05916"/>
    </source>
</evidence>
<dbReference type="GO" id="GO:0000811">
    <property type="term" value="C:GINS complex"/>
    <property type="evidence" value="ECO:0007669"/>
    <property type="project" value="UniProtKB-UniRule"/>
</dbReference>
<evidence type="ECO:0000256" key="5">
    <source>
        <dbReference type="ARBA" id="ARBA00023242"/>
    </source>
</evidence>
<dbReference type="InterPro" id="IPR008591">
    <property type="entry name" value="GINS_Sld5"/>
</dbReference>
<dbReference type="InterPro" id="IPR031633">
    <property type="entry name" value="SLD5_C"/>
</dbReference>
<protein>
    <recommendedName>
        <fullName evidence="3 6">DNA replication complex GINS protein SLD5</fullName>
    </recommendedName>
</protein>
<comment type="subcellular location">
    <subcellularLocation>
        <location evidence="1 6">Nucleus</location>
    </subcellularLocation>
</comment>
<evidence type="ECO:0000256" key="6">
    <source>
        <dbReference type="PIRNR" id="PIRNR007764"/>
    </source>
</evidence>
<dbReference type="Pfam" id="PF05916">
    <property type="entry name" value="Sld5"/>
    <property type="match status" value="1"/>
</dbReference>
<dbReference type="STRING" id="2025994.A0A2T3AMM7"/>
<keyword evidence="4 6" id="KW-0235">DNA replication</keyword>
<dbReference type="CDD" id="cd11711">
    <property type="entry name" value="GINS_A_Sld5"/>
    <property type="match status" value="1"/>
</dbReference>
<dbReference type="InParanoid" id="A0A2T3AMM7"/>
<evidence type="ECO:0000256" key="4">
    <source>
        <dbReference type="ARBA" id="ARBA00022705"/>
    </source>
</evidence>
<dbReference type="InterPro" id="IPR021151">
    <property type="entry name" value="GINS_A"/>
</dbReference>
<evidence type="ECO:0000256" key="1">
    <source>
        <dbReference type="ARBA" id="ARBA00004123"/>
    </source>
</evidence>
<dbReference type="PANTHER" id="PTHR21206">
    <property type="entry name" value="SLD5 PROTEIN"/>
    <property type="match status" value="1"/>
</dbReference>
<dbReference type="EMBL" id="KZ678374">
    <property type="protein sequence ID" value="PSS03668.1"/>
    <property type="molecule type" value="Genomic_DNA"/>
</dbReference>
<dbReference type="GO" id="GO:0006261">
    <property type="term" value="P:DNA-templated DNA replication"/>
    <property type="evidence" value="ECO:0007669"/>
    <property type="project" value="InterPro"/>
</dbReference>
<dbReference type="Gene3D" id="3.40.5.60">
    <property type="match status" value="1"/>
</dbReference>
<gene>
    <name evidence="9" type="ORF">BD289DRAFT_358834</name>
</gene>
<keyword evidence="10" id="KW-1185">Reference proteome</keyword>
<dbReference type="SUPFAM" id="SSF158573">
    <property type="entry name" value="GINS helical bundle-like"/>
    <property type="match status" value="1"/>
</dbReference>
<dbReference type="OrthoDB" id="338231at2759"/>
<dbReference type="InterPro" id="IPR038749">
    <property type="entry name" value="Sld5_GINS_A"/>
</dbReference>
<organism evidence="9 10">
    <name type="scientific">Coniella lustricola</name>
    <dbReference type="NCBI Taxonomy" id="2025994"/>
    <lineage>
        <taxon>Eukaryota</taxon>
        <taxon>Fungi</taxon>
        <taxon>Dikarya</taxon>
        <taxon>Ascomycota</taxon>
        <taxon>Pezizomycotina</taxon>
        <taxon>Sordariomycetes</taxon>
        <taxon>Sordariomycetidae</taxon>
        <taxon>Diaporthales</taxon>
        <taxon>Schizoparmaceae</taxon>
        <taxon>Coniella</taxon>
    </lineage>
</organism>
<dbReference type="Proteomes" id="UP000241462">
    <property type="component" value="Unassembled WGS sequence"/>
</dbReference>
<name>A0A2T3AMM7_9PEZI</name>
<sequence length="221" mass="25235">MDIDDILREVDPSFDQIPHATRDLQTLTRAWMAERCAPELLEWPADGFFERINERIKAQIEKVEDMTGDMDPKTNFALIVIQTELERYKFIVRSFLRARIAKIDKYTLHYLSTPSMRARLSETELAYATRHQAMLHNHYLSSFLSSFPPNLQNLNDTAGNISMIDTPDLDTAVFIRLLRDCLVLGKGVDEDGSMNGKSGDILILRWSDAKSLVETGQAELV</sequence>
<dbReference type="CDD" id="cd21692">
    <property type="entry name" value="GINS_B_Sld5"/>
    <property type="match status" value="1"/>
</dbReference>
<comment type="function">
    <text evidence="6">The GINS complex plays an essential role in the initiation of DNA replication.</text>
</comment>
<reference evidence="9 10" key="1">
    <citation type="journal article" date="2018" name="Mycol. Prog.">
        <title>Coniella lustricola, a new species from submerged detritus.</title>
        <authorList>
            <person name="Raudabaugh D.B."/>
            <person name="Iturriaga T."/>
            <person name="Carver A."/>
            <person name="Mondo S."/>
            <person name="Pangilinan J."/>
            <person name="Lipzen A."/>
            <person name="He G."/>
            <person name="Amirebrahimi M."/>
            <person name="Grigoriev I.V."/>
            <person name="Miller A.N."/>
        </authorList>
    </citation>
    <scope>NUCLEOTIDE SEQUENCE [LARGE SCALE GENOMIC DNA]</scope>
    <source>
        <strain evidence="9 10">B22-T-1</strain>
    </source>
</reference>
<dbReference type="FunCoup" id="A0A2T3AMM7">
    <property type="interactions" value="631"/>
</dbReference>
<dbReference type="GO" id="GO:0000727">
    <property type="term" value="P:double-strand break repair via break-induced replication"/>
    <property type="evidence" value="ECO:0007669"/>
    <property type="project" value="TreeGrafter"/>
</dbReference>
<dbReference type="PIRSF" id="PIRSF007764">
    <property type="entry name" value="Sld5"/>
    <property type="match status" value="1"/>
</dbReference>
<feature type="domain" description="GINS subunit" evidence="7">
    <location>
        <begin position="57"/>
        <end position="141"/>
    </location>
</feature>